<dbReference type="InterPro" id="IPR001647">
    <property type="entry name" value="HTH_TetR"/>
</dbReference>
<organism evidence="6 7">
    <name type="scientific">Stackebrandtia nassauensis (strain DSM 44728 / CIP 108903 / NRRL B-16338 / NBRC 102104 / LLR-40K-21)</name>
    <dbReference type="NCBI Taxonomy" id="446470"/>
    <lineage>
        <taxon>Bacteria</taxon>
        <taxon>Bacillati</taxon>
        <taxon>Actinomycetota</taxon>
        <taxon>Actinomycetes</taxon>
        <taxon>Glycomycetales</taxon>
        <taxon>Glycomycetaceae</taxon>
        <taxon>Stackebrandtia</taxon>
    </lineage>
</organism>
<feature type="DNA-binding region" description="H-T-H motif" evidence="4">
    <location>
        <begin position="29"/>
        <end position="48"/>
    </location>
</feature>
<dbReference type="AlphaFoldDB" id="D3Q1N2"/>
<dbReference type="PROSITE" id="PS50977">
    <property type="entry name" value="HTH_TETR_2"/>
    <property type="match status" value="1"/>
</dbReference>
<dbReference type="Pfam" id="PF16925">
    <property type="entry name" value="TetR_C_13"/>
    <property type="match status" value="1"/>
</dbReference>
<dbReference type="Proteomes" id="UP000000844">
    <property type="component" value="Chromosome"/>
</dbReference>
<keyword evidence="1" id="KW-0805">Transcription regulation</keyword>
<dbReference type="eggNOG" id="COG1309">
    <property type="taxonomic scope" value="Bacteria"/>
</dbReference>
<dbReference type="RefSeq" id="WP_013015451.1">
    <property type="nucleotide sequence ID" value="NC_013947.1"/>
</dbReference>
<accession>D3Q1N2</accession>
<evidence type="ECO:0000313" key="7">
    <source>
        <dbReference type="Proteomes" id="UP000000844"/>
    </source>
</evidence>
<evidence type="ECO:0000256" key="4">
    <source>
        <dbReference type="PROSITE-ProRule" id="PRU00335"/>
    </source>
</evidence>
<evidence type="ECO:0000259" key="5">
    <source>
        <dbReference type="PROSITE" id="PS50977"/>
    </source>
</evidence>
<dbReference type="OrthoDB" id="9805134at2"/>
<evidence type="ECO:0000256" key="1">
    <source>
        <dbReference type="ARBA" id="ARBA00023015"/>
    </source>
</evidence>
<dbReference type="InterPro" id="IPR036271">
    <property type="entry name" value="Tet_transcr_reg_TetR-rel_C_sf"/>
</dbReference>
<dbReference type="GO" id="GO:0003677">
    <property type="term" value="F:DNA binding"/>
    <property type="evidence" value="ECO:0007669"/>
    <property type="project" value="UniProtKB-UniRule"/>
</dbReference>
<proteinExistence type="predicted"/>
<dbReference type="STRING" id="446470.Snas_0160"/>
<dbReference type="Gene3D" id="1.10.10.60">
    <property type="entry name" value="Homeodomain-like"/>
    <property type="match status" value="1"/>
</dbReference>
<protein>
    <submittedName>
        <fullName evidence="6">Transcriptional regulator, TetR family</fullName>
    </submittedName>
</protein>
<dbReference type="InterPro" id="IPR011075">
    <property type="entry name" value="TetR_C"/>
</dbReference>
<feature type="domain" description="HTH tetR-type" evidence="5">
    <location>
        <begin position="6"/>
        <end position="66"/>
    </location>
</feature>
<dbReference type="EMBL" id="CP001778">
    <property type="protein sequence ID" value="ADD39880.1"/>
    <property type="molecule type" value="Genomic_DNA"/>
</dbReference>
<dbReference type="HOGENOM" id="CLU_069356_28_0_11"/>
<dbReference type="PRINTS" id="PR00455">
    <property type="entry name" value="HTHTETR"/>
</dbReference>
<gene>
    <name evidence="6" type="ordered locus">Snas_0160</name>
</gene>
<dbReference type="SUPFAM" id="SSF48498">
    <property type="entry name" value="Tetracyclin repressor-like, C-terminal domain"/>
    <property type="match status" value="1"/>
</dbReference>
<dbReference type="Gene3D" id="1.10.357.10">
    <property type="entry name" value="Tetracycline Repressor, domain 2"/>
    <property type="match status" value="1"/>
</dbReference>
<dbReference type="PANTHER" id="PTHR47506:SF1">
    <property type="entry name" value="HTH-TYPE TRANSCRIPTIONAL REGULATOR YJDC"/>
    <property type="match status" value="1"/>
</dbReference>
<evidence type="ECO:0000256" key="3">
    <source>
        <dbReference type="ARBA" id="ARBA00023163"/>
    </source>
</evidence>
<dbReference type="KEGG" id="sna:Snas_0160"/>
<dbReference type="InterPro" id="IPR009057">
    <property type="entry name" value="Homeodomain-like_sf"/>
</dbReference>
<evidence type="ECO:0000313" key="6">
    <source>
        <dbReference type="EMBL" id="ADD39880.1"/>
    </source>
</evidence>
<reference evidence="6 7" key="1">
    <citation type="journal article" date="2009" name="Stand. Genomic Sci.">
        <title>Complete genome sequence of Stackebrandtia nassauensis type strain (LLR-40K-21).</title>
        <authorList>
            <person name="Munk C."/>
            <person name="Lapidus A."/>
            <person name="Copeland A."/>
            <person name="Jando M."/>
            <person name="Mayilraj S."/>
            <person name="Glavina Del Rio T."/>
            <person name="Nolan M."/>
            <person name="Chen F."/>
            <person name="Lucas S."/>
            <person name="Tice H."/>
            <person name="Cheng J.F."/>
            <person name="Han C."/>
            <person name="Detter J.C."/>
            <person name="Bruce D."/>
            <person name="Goodwin L."/>
            <person name="Chain P."/>
            <person name="Pitluck S."/>
            <person name="Goker M."/>
            <person name="Ovchinikova G."/>
            <person name="Pati A."/>
            <person name="Ivanova N."/>
            <person name="Mavromatis K."/>
            <person name="Chen A."/>
            <person name="Palaniappan K."/>
            <person name="Land M."/>
            <person name="Hauser L."/>
            <person name="Chang Y.J."/>
            <person name="Jeffries C.D."/>
            <person name="Bristow J."/>
            <person name="Eisen J.A."/>
            <person name="Markowitz V."/>
            <person name="Hugenholtz P."/>
            <person name="Kyrpides N.C."/>
            <person name="Klenk H.P."/>
        </authorList>
    </citation>
    <scope>NUCLEOTIDE SEQUENCE [LARGE SCALE GENOMIC DNA]</scope>
    <source>
        <strain evidence="7">DSM 44728 / CIP 108903 / NRRL B-16338 / NBRC 102104 / LLR-40K-21</strain>
    </source>
</reference>
<keyword evidence="7" id="KW-1185">Reference proteome</keyword>
<dbReference type="PANTHER" id="PTHR47506">
    <property type="entry name" value="TRANSCRIPTIONAL REGULATORY PROTEIN"/>
    <property type="match status" value="1"/>
</dbReference>
<dbReference type="Pfam" id="PF00440">
    <property type="entry name" value="TetR_N"/>
    <property type="match status" value="1"/>
</dbReference>
<sequence length="193" mass="21022">MARTKEFDPDTALRSAMELFLRHGYEATSVADLVETLGVSRASLYATFGHKDELYRKALDLYNRSQPIDFAEILSRPGPVLPSVREVVEEFAAQAKLPDGSGACLIVNAAVERMSADDAVARQVESSWDFLETTLFMALCRAKAQGELSPDADPRAQARFVLVMLQGIRVLSGSAVSAERIDDAARQTLAALS</sequence>
<keyword evidence="3" id="KW-0804">Transcription</keyword>
<evidence type="ECO:0000256" key="2">
    <source>
        <dbReference type="ARBA" id="ARBA00023125"/>
    </source>
</evidence>
<name>D3Q1N2_STANL</name>
<keyword evidence="2 4" id="KW-0238">DNA-binding</keyword>
<dbReference type="SUPFAM" id="SSF46689">
    <property type="entry name" value="Homeodomain-like"/>
    <property type="match status" value="1"/>
</dbReference>